<organism evidence="1 2">
    <name type="scientific">Paenibacillus agri</name>
    <dbReference type="NCBI Taxonomy" id="2744309"/>
    <lineage>
        <taxon>Bacteria</taxon>
        <taxon>Bacillati</taxon>
        <taxon>Bacillota</taxon>
        <taxon>Bacilli</taxon>
        <taxon>Bacillales</taxon>
        <taxon>Paenibacillaceae</taxon>
        <taxon>Paenibacillus</taxon>
    </lineage>
</organism>
<name>A0A850EV77_9BACL</name>
<proteinExistence type="predicted"/>
<dbReference type="RefSeq" id="WP_175374173.1">
    <property type="nucleotide sequence ID" value="NZ_JABWCS010000220.1"/>
</dbReference>
<accession>A0A850EV77</accession>
<evidence type="ECO:0000313" key="1">
    <source>
        <dbReference type="EMBL" id="NUU63790.1"/>
    </source>
</evidence>
<reference evidence="1" key="1">
    <citation type="submission" date="2020-06" db="EMBL/GenBank/DDBJ databases">
        <title>Paenibacillus sp. nov., isolated from soil.</title>
        <authorList>
            <person name="Seo Y.L."/>
        </authorList>
    </citation>
    <scope>NUCLEOTIDE SEQUENCE [LARGE SCALE GENOMIC DNA]</scope>
    <source>
        <strain evidence="1">JW14</strain>
    </source>
</reference>
<comment type="caution">
    <text evidence="1">The sequence shown here is derived from an EMBL/GenBank/DDBJ whole genome shotgun (WGS) entry which is preliminary data.</text>
</comment>
<evidence type="ECO:0000313" key="2">
    <source>
        <dbReference type="Proteomes" id="UP000564806"/>
    </source>
</evidence>
<dbReference type="AlphaFoldDB" id="A0A850EV77"/>
<gene>
    <name evidence="1" type="ORF">HPT30_25895</name>
</gene>
<sequence>MQWEEVRKIYPDQYVKLQILASHTEGNTKFVDEVALIRAIKDPKEATKELLQSKNGVIVSHTANDDLKIEIRALTQVASSIRLSHASK</sequence>
<protein>
    <submittedName>
        <fullName evidence="1">Uncharacterized protein</fullName>
    </submittedName>
</protein>
<dbReference type="EMBL" id="JABWCS010000220">
    <property type="protein sequence ID" value="NUU63790.1"/>
    <property type="molecule type" value="Genomic_DNA"/>
</dbReference>
<keyword evidence="2" id="KW-1185">Reference proteome</keyword>
<dbReference type="Proteomes" id="UP000564806">
    <property type="component" value="Unassembled WGS sequence"/>
</dbReference>